<dbReference type="NCBIfam" id="TIGR00456">
    <property type="entry name" value="argS"/>
    <property type="match status" value="1"/>
</dbReference>
<dbReference type="Gene3D" id="3.30.1360.70">
    <property type="entry name" value="Arginyl tRNA synthetase N-terminal domain"/>
    <property type="match status" value="1"/>
</dbReference>
<dbReference type="InterPro" id="IPR035684">
    <property type="entry name" value="ArgRS_core"/>
</dbReference>
<proteinExistence type="inferred from homology"/>
<feature type="short sequence motif" description="'HIGH' region" evidence="8">
    <location>
        <begin position="118"/>
        <end position="128"/>
    </location>
</feature>
<dbReference type="InterPro" id="IPR008909">
    <property type="entry name" value="DALR_anticod-bd"/>
</dbReference>
<dbReference type="SUPFAM" id="SSF55190">
    <property type="entry name" value="Arginyl-tRNA synthetase (ArgRS), N-terminal 'additional' domain"/>
    <property type="match status" value="1"/>
</dbReference>
<dbReference type="SUPFAM" id="SSF47323">
    <property type="entry name" value="Anticodon-binding domain of a subclass of class I aminoacyl-tRNA synthetases"/>
    <property type="match status" value="1"/>
</dbReference>
<comment type="catalytic activity">
    <reaction evidence="7 8">
        <text>tRNA(Arg) + L-arginine + ATP = L-arginyl-tRNA(Arg) + AMP + diphosphate</text>
        <dbReference type="Rhea" id="RHEA:20301"/>
        <dbReference type="Rhea" id="RHEA-COMP:9658"/>
        <dbReference type="Rhea" id="RHEA-COMP:9673"/>
        <dbReference type="ChEBI" id="CHEBI:30616"/>
        <dbReference type="ChEBI" id="CHEBI:32682"/>
        <dbReference type="ChEBI" id="CHEBI:33019"/>
        <dbReference type="ChEBI" id="CHEBI:78442"/>
        <dbReference type="ChEBI" id="CHEBI:78513"/>
        <dbReference type="ChEBI" id="CHEBI:456215"/>
        <dbReference type="EC" id="6.1.1.19"/>
    </reaction>
</comment>
<dbReference type="Gene3D" id="1.10.730.10">
    <property type="entry name" value="Isoleucyl-tRNA Synthetase, Domain 1"/>
    <property type="match status" value="1"/>
</dbReference>
<evidence type="ECO:0000256" key="1">
    <source>
        <dbReference type="ARBA" id="ARBA00005594"/>
    </source>
</evidence>
<name>A0ABT2Y671_9MOLU</name>
<evidence type="ECO:0000256" key="4">
    <source>
        <dbReference type="ARBA" id="ARBA00022840"/>
    </source>
</evidence>
<keyword evidence="2 8" id="KW-0436">Ligase</keyword>
<dbReference type="InterPro" id="IPR009080">
    <property type="entry name" value="tRNAsynth_Ia_anticodon-bd"/>
</dbReference>
<dbReference type="InterPro" id="IPR005148">
    <property type="entry name" value="Arg-tRNA-synth_N"/>
</dbReference>
<dbReference type="GO" id="GO:0004814">
    <property type="term" value="F:arginine-tRNA ligase activity"/>
    <property type="evidence" value="ECO:0007669"/>
    <property type="project" value="UniProtKB-EC"/>
</dbReference>
<dbReference type="InterPro" id="IPR014729">
    <property type="entry name" value="Rossmann-like_a/b/a_fold"/>
</dbReference>
<comment type="similarity">
    <text evidence="1 8 9">Belongs to the class-I aminoacyl-tRNA synthetase family.</text>
</comment>
<evidence type="ECO:0000256" key="9">
    <source>
        <dbReference type="RuleBase" id="RU363038"/>
    </source>
</evidence>
<evidence type="ECO:0000259" key="10">
    <source>
        <dbReference type="SMART" id="SM00836"/>
    </source>
</evidence>
<evidence type="ECO:0000313" key="12">
    <source>
        <dbReference type="EMBL" id="MCV2231958.1"/>
    </source>
</evidence>
<dbReference type="EMBL" id="JAOVQM010000002">
    <property type="protein sequence ID" value="MCV2231958.1"/>
    <property type="molecule type" value="Genomic_DNA"/>
</dbReference>
<gene>
    <name evidence="8 12" type="primary">argS</name>
    <name evidence="12" type="ORF">N7548_03855</name>
</gene>
<dbReference type="HAMAP" id="MF_00123">
    <property type="entry name" value="Arg_tRNA_synth"/>
    <property type="match status" value="1"/>
</dbReference>
<accession>A0ABT2Y671</accession>
<protein>
    <recommendedName>
        <fullName evidence="8">Arginine--tRNA ligase</fullName>
        <ecNumber evidence="8">6.1.1.19</ecNumber>
    </recommendedName>
    <alternativeName>
        <fullName evidence="8">Arginyl-tRNA synthetase</fullName>
        <shortName evidence="8">ArgRS</shortName>
    </alternativeName>
</protein>
<dbReference type="EC" id="6.1.1.19" evidence="8"/>
<feature type="domain" description="Arginyl tRNA synthetase N-terminal" evidence="11">
    <location>
        <begin position="3"/>
        <end position="82"/>
    </location>
</feature>
<evidence type="ECO:0000256" key="2">
    <source>
        <dbReference type="ARBA" id="ARBA00022598"/>
    </source>
</evidence>
<evidence type="ECO:0000259" key="11">
    <source>
        <dbReference type="SMART" id="SM01016"/>
    </source>
</evidence>
<organism evidence="12 13">
    <name type="scientific">Paracholeplasma manati</name>
    <dbReference type="NCBI Taxonomy" id="591373"/>
    <lineage>
        <taxon>Bacteria</taxon>
        <taxon>Bacillati</taxon>
        <taxon>Mycoplasmatota</taxon>
        <taxon>Mollicutes</taxon>
        <taxon>Acholeplasmatales</taxon>
        <taxon>Acholeplasmataceae</taxon>
        <taxon>Paracholeplasma</taxon>
    </lineage>
</organism>
<comment type="caution">
    <text evidence="12">The sequence shown here is derived from an EMBL/GenBank/DDBJ whole genome shotgun (WGS) entry which is preliminary data.</text>
</comment>
<keyword evidence="4 8" id="KW-0067">ATP-binding</keyword>
<keyword evidence="5 8" id="KW-0648">Protein biosynthesis</keyword>
<keyword evidence="6 8" id="KW-0030">Aminoacyl-tRNA synthetase</keyword>
<dbReference type="Pfam" id="PF03485">
    <property type="entry name" value="Arg_tRNA_synt_N"/>
    <property type="match status" value="1"/>
</dbReference>
<dbReference type="Pfam" id="PF05746">
    <property type="entry name" value="DALR_1"/>
    <property type="match status" value="1"/>
</dbReference>
<feature type="domain" description="DALR anticodon binding" evidence="10">
    <location>
        <begin position="442"/>
        <end position="555"/>
    </location>
</feature>
<comment type="subunit">
    <text evidence="8">Monomer.</text>
</comment>
<dbReference type="Pfam" id="PF00750">
    <property type="entry name" value="tRNA-synt_1d"/>
    <property type="match status" value="1"/>
</dbReference>
<dbReference type="Proteomes" id="UP001177160">
    <property type="component" value="Unassembled WGS sequence"/>
</dbReference>
<dbReference type="Gene3D" id="3.40.50.620">
    <property type="entry name" value="HUPs"/>
    <property type="match status" value="1"/>
</dbReference>
<dbReference type="RefSeq" id="WP_263608111.1">
    <property type="nucleotide sequence ID" value="NZ_JAOVQM010000002.1"/>
</dbReference>
<evidence type="ECO:0000256" key="8">
    <source>
        <dbReference type="HAMAP-Rule" id="MF_00123"/>
    </source>
</evidence>
<dbReference type="PANTHER" id="PTHR11956:SF5">
    <property type="entry name" value="ARGININE--TRNA LIGASE, CYTOPLASMIC"/>
    <property type="match status" value="1"/>
</dbReference>
<evidence type="ECO:0000313" key="13">
    <source>
        <dbReference type="Proteomes" id="UP001177160"/>
    </source>
</evidence>
<reference evidence="12" key="1">
    <citation type="submission" date="2022-09" db="EMBL/GenBank/DDBJ databases">
        <title>Novel Mycoplasma species identified in domestic and wild animals.</title>
        <authorList>
            <person name="Volokhov D.V."/>
            <person name="Furtak V.A."/>
            <person name="Zagorodnyaya T.A."/>
        </authorList>
    </citation>
    <scope>NUCLEOTIDE SEQUENCE</scope>
    <source>
        <strain evidence="12">Oakley</strain>
    </source>
</reference>
<dbReference type="CDD" id="cd07956">
    <property type="entry name" value="Anticodon_Ia_Arg"/>
    <property type="match status" value="1"/>
</dbReference>
<dbReference type="SUPFAM" id="SSF52374">
    <property type="entry name" value="Nucleotidylyl transferase"/>
    <property type="match status" value="1"/>
</dbReference>
<comment type="subcellular location">
    <subcellularLocation>
        <location evidence="8">Cytoplasm</location>
    </subcellularLocation>
</comment>
<evidence type="ECO:0000256" key="6">
    <source>
        <dbReference type="ARBA" id="ARBA00023146"/>
    </source>
</evidence>
<dbReference type="PRINTS" id="PR01038">
    <property type="entry name" value="TRNASYNTHARG"/>
</dbReference>
<dbReference type="InterPro" id="IPR001278">
    <property type="entry name" value="Arg-tRNA-ligase"/>
</dbReference>
<keyword evidence="8" id="KW-0963">Cytoplasm</keyword>
<dbReference type="CDD" id="cd00671">
    <property type="entry name" value="ArgRS_core"/>
    <property type="match status" value="1"/>
</dbReference>
<evidence type="ECO:0000256" key="5">
    <source>
        <dbReference type="ARBA" id="ARBA00022917"/>
    </source>
</evidence>
<keyword evidence="3 8" id="KW-0547">Nucleotide-binding</keyword>
<dbReference type="SMART" id="SM00836">
    <property type="entry name" value="DALR_1"/>
    <property type="match status" value="1"/>
</dbReference>
<evidence type="ECO:0000256" key="3">
    <source>
        <dbReference type="ARBA" id="ARBA00022741"/>
    </source>
</evidence>
<sequence>MIQQIKQQLKERVIAHFQLENLNVVVEEPKRGTADLAIPLFALVKQLSKPMPVVLEEVKKAIESYDMVSEIQFLNGFLNISINRAVFAKTVVDQVLEEQALFGNQQTEQTVCIDYSAPNIAKSFSIGHLRSTMIGNALKNIYQKLGYRVVGINHLGDWGTQFGKMIVAYKKWGNRADIEQNPIVELQKLYVKFHDEVVNDPTLEDQARAVFKALEDGDAEMLELWRYFRDESLKEFMSMYDLLGVSFDSYDGESFYNDKMAAVADELEQKGLLVEDDGAMIVRIDPLPPALIKRRDGATLYITRDLAALLYRYKTYRFDKVLYVVGNEQKLHFDQLKSVSKLMGYDLDIHHVNFGLVMQDGKKMSTRGGRVVKLYDVIKEAISSASQAIFDKNPNLQNQAAVAKAVGIGAVIFNDLKNDRNLDIEFNLENMLAFEGQTGPYLQYSSVRIASILKNQTLTNDYPVDSYTSDLPFELIKQLSGFEDALLKAAELNGPHVISRYLLQLAQTFNQFYGQYKIITEDEALKQANLHLIQAVRIVLNEGMRLLGMIALDEM</sequence>
<dbReference type="InterPro" id="IPR036695">
    <property type="entry name" value="Arg-tRNA-synth_N_sf"/>
</dbReference>
<keyword evidence="13" id="KW-1185">Reference proteome</keyword>
<dbReference type="PANTHER" id="PTHR11956">
    <property type="entry name" value="ARGINYL-TRNA SYNTHETASE"/>
    <property type="match status" value="1"/>
</dbReference>
<evidence type="ECO:0000256" key="7">
    <source>
        <dbReference type="ARBA" id="ARBA00049339"/>
    </source>
</evidence>
<dbReference type="SMART" id="SM01016">
    <property type="entry name" value="Arg_tRNA_synt_N"/>
    <property type="match status" value="1"/>
</dbReference>